<feature type="transmembrane region" description="Helical" evidence="1">
    <location>
        <begin position="191"/>
        <end position="212"/>
    </location>
</feature>
<reference evidence="2" key="1">
    <citation type="journal article" date="2012" name="Glycobiology">
        <title>Genetic analysis of the O-antigen of Providencia alcalifaciens O30 and biochemical characterization of a formyltransferase involved in the synthesis of a Qui4N derivative.</title>
        <authorList>
            <person name="Liu B."/>
            <person name="Chen M."/>
            <person name="Perepelov A.V."/>
            <person name="Liu J."/>
            <person name="Ovchinnikova O.G."/>
            <person name="Zhou D."/>
            <person name="Feng L."/>
            <person name="Rozalski A."/>
            <person name="Knirel Y.A."/>
            <person name="Wang L."/>
        </authorList>
    </citation>
    <scope>NUCLEOTIDE SEQUENCE</scope>
    <source>
        <strain evidence="2">19372</strain>
    </source>
</reference>
<gene>
    <name evidence="2" type="primary">wzy</name>
</gene>
<feature type="transmembrane region" description="Helical" evidence="1">
    <location>
        <begin position="152"/>
        <end position="185"/>
    </location>
</feature>
<dbReference type="AlphaFoldDB" id="M9P0X7"/>
<sequence>MKKILLLSIFPSCFFSVLSLLFLYTWYDELPNDDIIITYSFDIFITTFFFIIFIFSNTSFFQRVTPKINSDLVIFISTKLCFSIAILGLVTYSIVAIQFTKQLHELGPVIAIAEYREYGENYGTLLLKRLIQLMFIVSIFSKFISKKLTVSLFVCVCLIAYCGFSRTDVAILVYFATIYLAFFYPENPRKILFYFLIFVLIAITSSALISIYQARQSDIISAIKHVLEKIFVYRIYAIYLADNLQQESVYISTYLFSFVGFIGERILILLNIEDIRYVVDTGFVSKFQYIKNGNHANALYPWWAWFYLTFGIFGIIIKNIFSFFIYWIICKIRFPMLFLYFSYLLLYGQFQRHIFLTANDFYQLLGLILFDLIFILFIKKRVKYDSQRNNTNI</sequence>
<protein>
    <submittedName>
        <fullName evidence="2">Wzy</fullName>
    </submittedName>
</protein>
<keyword evidence="1" id="KW-0812">Transmembrane</keyword>
<feature type="transmembrane region" description="Helical" evidence="1">
    <location>
        <begin position="361"/>
        <end position="378"/>
    </location>
</feature>
<evidence type="ECO:0000313" key="2">
    <source>
        <dbReference type="EMBL" id="AFV53194.1"/>
    </source>
</evidence>
<name>M9P0X7_9GAMM</name>
<organism evidence="2">
    <name type="scientific">Providencia alcalifaciens</name>
    <dbReference type="NCBI Taxonomy" id="126385"/>
    <lineage>
        <taxon>Bacteria</taxon>
        <taxon>Pseudomonadati</taxon>
        <taxon>Pseudomonadota</taxon>
        <taxon>Gammaproteobacteria</taxon>
        <taxon>Enterobacterales</taxon>
        <taxon>Morganellaceae</taxon>
        <taxon>Providencia</taxon>
    </lineage>
</organism>
<feature type="transmembrane region" description="Helical" evidence="1">
    <location>
        <begin position="35"/>
        <end position="60"/>
    </location>
</feature>
<dbReference type="EMBL" id="JQ801294">
    <property type="protein sequence ID" value="AFV53194.1"/>
    <property type="molecule type" value="Genomic_DNA"/>
</dbReference>
<keyword evidence="1" id="KW-0472">Membrane</keyword>
<proteinExistence type="predicted"/>
<evidence type="ECO:0000256" key="1">
    <source>
        <dbReference type="SAM" id="Phobius"/>
    </source>
</evidence>
<feature type="transmembrane region" description="Helical" evidence="1">
    <location>
        <begin position="304"/>
        <end position="329"/>
    </location>
</feature>
<keyword evidence="1" id="KW-1133">Transmembrane helix</keyword>
<feature type="transmembrane region" description="Helical" evidence="1">
    <location>
        <begin position="72"/>
        <end position="99"/>
    </location>
</feature>
<accession>M9P0X7</accession>